<name>A0A814IDT0_9BILA</name>
<keyword evidence="12" id="KW-1185">Reference proteome</keyword>
<evidence type="ECO:0000256" key="5">
    <source>
        <dbReference type="ARBA" id="ARBA00022840"/>
    </source>
</evidence>
<dbReference type="Pfam" id="PF00702">
    <property type="entry name" value="Hydrolase"/>
    <property type="match status" value="1"/>
</dbReference>
<dbReference type="InterPro" id="IPR050510">
    <property type="entry name" value="Cation_transp_ATPase_P-type"/>
</dbReference>
<dbReference type="NCBIfam" id="TIGR01494">
    <property type="entry name" value="ATPase_P-type"/>
    <property type="match status" value="1"/>
</dbReference>
<dbReference type="InterPro" id="IPR006068">
    <property type="entry name" value="ATPase_P-typ_cation-transptr_C"/>
</dbReference>
<gene>
    <name evidence="11" type="ORF">OXX778_LOCUS17539</name>
</gene>
<feature type="transmembrane region" description="Helical" evidence="9">
    <location>
        <begin position="203"/>
        <end position="222"/>
    </location>
</feature>
<dbReference type="PRINTS" id="PR00119">
    <property type="entry name" value="CATATPASE"/>
</dbReference>
<keyword evidence="4" id="KW-0547">Nucleotide-binding</keyword>
<dbReference type="InterPro" id="IPR023214">
    <property type="entry name" value="HAD_sf"/>
</dbReference>
<evidence type="ECO:0000313" key="12">
    <source>
        <dbReference type="Proteomes" id="UP000663879"/>
    </source>
</evidence>
<dbReference type="GO" id="GO:1902600">
    <property type="term" value="P:proton transmembrane transport"/>
    <property type="evidence" value="ECO:0007669"/>
    <property type="project" value="TreeGrafter"/>
</dbReference>
<accession>A0A814IDT0</accession>
<keyword evidence="7 9" id="KW-1133">Transmembrane helix</keyword>
<feature type="transmembrane region" description="Helical" evidence="9">
    <location>
        <begin position="356"/>
        <end position="377"/>
    </location>
</feature>
<comment type="subcellular location">
    <subcellularLocation>
        <location evidence="1">Cell membrane</location>
        <topology evidence="1">Multi-pass membrane protein</topology>
    </subcellularLocation>
</comment>
<keyword evidence="3 9" id="KW-0812">Transmembrane</keyword>
<evidence type="ECO:0000259" key="10">
    <source>
        <dbReference type="Pfam" id="PF00689"/>
    </source>
</evidence>
<evidence type="ECO:0000256" key="3">
    <source>
        <dbReference type="ARBA" id="ARBA00022692"/>
    </source>
</evidence>
<organism evidence="11 12">
    <name type="scientific">Brachionus calyciflorus</name>
    <dbReference type="NCBI Taxonomy" id="104777"/>
    <lineage>
        <taxon>Eukaryota</taxon>
        <taxon>Metazoa</taxon>
        <taxon>Spiralia</taxon>
        <taxon>Gnathifera</taxon>
        <taxon>Rotifera</taxon>
        <taxon>Eurotatoria</taxon>
        <taxon>Monogononta</taxon>
        <taxon>Pseudotrocha</taxon>
        <taxon>Ploima</taxon>
        <taxon>Brachionidae</taxon>
        <taxon>Brachionus</taxon>
    </lineage>
</organism>
<evidence type="ECO:0000256" key="9">
    <source>
        <dbReference type="SAM" id="Phobius"/>
    </source>
</evidence>
<dbReference type="GO" id="GO:0030007">
    <property type="term" value="P:intracellular potassium ion homeostasis"/>
    <property type="evidence" value="ECO:0007669"/>
    <property type="project" value="TreeGrafter"/>
</dbReference>
<dbReference type="GO" id="GO:1990573">
    <property type="term" value="P:potassium ion import across plasma membrane"/>
    <property type="evidence" value="ECO:0007669"/>
    <property type="project" value="TreeGrafter"/>
</dbReference>
<dbReference type="Proteomes" id="UP000663879">
    <property type="component" value="Unassembled WGS sequence"/>
</dbReference>
<dbReference type="SUPFAM" id="SSF81665">
    <property type="entry name" value="Calcium ATPase, transmembrane domain M"/>
    <property type="match status" value="1"/>
</dbReference>
<dbReference type="FunFam" id="3.40.50.1000:FF:000083">
    <property type="entry name" value="Sodium/potassium-transporting ATPase subunit alpha"/>
    <property type="match status" value="1"/>
</dbReference>
<dbReference type="Gene3D" id="3.40.50.1000">
    <property type="entry name" value="HAD superfamily/HAD-like"/>
    <property type="match status" value="1"/>
</dbReference>
<dbReference type="Gene3D" id="1.20.1110.10">
    <property type="entry name" value="Calcium-transporting ATPase, transmembrane domain"/>
    <property type="match status" value="1"/>
</dbReference>
<feature type="transmembrane region" description="Helical" evidence="9">
    <location>
        <begin position="312"/>
        <end position="335"/>
    </location>
</feature>
<dbReference type="GO" id="GO:0005391">
    <property type="term" value="F:P-type sodium:potassium-exchanging transporter activity"/>
    <property type="evidence" value="ECO:0007669"/>
    <property type="project" value="TreeGrafter"/>
</dbReference>
<dbReference type="InterPro" id="IPR023298">
    <property type="entry name" value="ATPase_P-typ_TM_dom_sf"/>
</dbReference>
<feature type="non-terminal residue" evidence="11">
    <location>
        <position position="1"/>
    </location>
</feature>
<protein>
    <recommendedName>
        <fullName evidence="10">Cation-transporting P-type ATPase C-terminal domain-containing protein</fullName>
    </recommendedName>
</protein>
<evidence type="ECO:0000256" key="2">
    <source>
        <dbReference type="ARBA" id="ARBA00022475"/>
    </source>
</evidence>
<dbReference type="OrthoDB" id="3352408at2759"/>
<dbReference type="GO" id="GO:0005886">
    <property type="term" value="C:plasma membrane"/>
    <property type="evidence" value="ECO:0007669"/>
    <property type="project" value="UniProtKB-SubCell"/>
</dbReference>
<evidence type="ECO:0000256" key="8">
    <source>
        <dbReference type="ARBA" id="ARBA00023136"/>
    </source>
</evidence>
<keyword evidence="8 9" id="KW-0472">Membrane</keyword>
<proteinExistence type="predicted"/>
<feature type="transmembrane region" description="Helical" evidence="9">
    <location>
        <begin position="389"/>
        <end position="408"/>
    </location>
</feature>
<dbReference type="GO" id="GO:0005524">
    <property type="term" value="F:ATP binding"/>
    <property type="evidence" value="ECO:0007669"/>
    <property type="project" value="UniProtKB-KW"/>
</dbReference>
<dbReference type="SUPFAM" id="SSF56784">
    <property type="entry name" value="HAD-like"/>
    <property type="match status" value="1"/>
</dbReference>
<keyword evidence="5" id="KW-0067">ATP-binding</keyword>
<dbReference type="GO" id="GO:0006883">
    <property type="term" value="P:intracellular sodium ion homeostasis"/>
    <property type="evidence" value="ECO:0007669"/>
    <property type="project" value="TreeGrafter"/>
</dbReference>
<evidence type="ECO:0000256" key="7">
    <source>
        <dbReference type="ARBA" id="ARBA00022989"/>
    </source>
</evidence>
<feature type="transmembrane region" description="Helical" evidence="9">
    <location>
        <begin position="173"/>
        <end position="197"/>
    </location>
</feature>
<dbReference type="AlphaFoldDB" id="A0A814IDT0"/>
<dbReference type="PANTHER" id="PTHR43294">
    <property type="entry name" value="SODIUM/POTASSIUM-TRANSPORTING ATPASE SUBUNIT ALPHA"/>
    <property type="match status" value="1"/>
</dbReference>
<dbReference type="GO" id="GO:0036376">
    <property type="term" value="P:sodium ion export across plasma membrane"/>
    <property type="evidence" value="ECO:0007669"/>
    <property type="project" value="TreeGrafter"/>
</dbReference>
<feature type="transmembrane region" description="Helical" evidence="9">
    <location>
        <begin position="243"/>
        <end position="270"/>
    </location>
</feature>
<evidence type="ECO:0000256" key="4">
    <source>
        <dbReference type="ARBA" id="ARBA00022741"/>
    </source>
</evidence>
<dbReference type="InterPro" id="IPR036412">
    <property type="entry name" value="HAD-like_sf"/>
</dbReference>
<dbReference type="GO" id="GO:0016887">
    <property type="term" value="F:ATP hydrolysis activity"/>
    <property type="evidence" value="ECO:0007669"/>
    <property type="project" value="InterPro"/>
</dbReference>
<sequence length="425" mass="48328">PRVGIDDVITKCKQAGIRVLMVTGDYALTAAAIATQIGILTTPNYDTRENLQQSNGNKKKGLVLTGSDLEMLTDDDWKLVVTQYEEIVLARTTPEQKLKTVKEFQKYKYIVGVTGDGVNDAPALKSADIGIAMGGGSEVAMEASQLVLLDNNFSSILIAIQNGRLVFRNLKKVILYLLPGGCFAELIPVLMSIFLGVSQNISSFQMLIISLFTDIAPSLCLMMEKEETDLLKEPPRSRNEHLVNWKFLLHAYLFLGILVVIGSQSMFFIYMYTYSGLGPEDIFLSFDNLPNIYANLKNITSLDEAKLQVNEFYYRGQTVTFVSIVLLQIFGNLLSTRTNFKSFIQQIIWKKNTRNFYLFGAQLISYVIMIIVVYVPWFHDLFKSRPLPVQYLFLPLIFALVIFSLDEFRKLMVRRKILYFHKFAW</sequence>
<keyword evidence="6" id="KW-1278">Translocase</keyword>
<evidence type="ECO:0000256" key="6">
    <source>
        <dbReference type="ARBA" id="ARBA00022967"/>
    </source>
</evidence>
<keyword evidence="2" id="KW-1003">Cell membrane</keyword>
<reference evidence="11" key="1">
    <citation type="submission" date="2021-02" db="EMBL/GenBank/DDBJ databases">
        <authorList>
            <person name="Nowell W R."/>
        </authorList>
    </citation>
    <scope>NUCLEOTIDE SEQUENCE</scope>
    <source>
        <strain evidence="11">Ploen Becks lab</strain>
    </source>
</reference>
<dbReference type="Pfam" id="PF00689">
    <property type="entry name" value="Cation_ATPase_C"/>
    <property type="match status" value="1"/>
</dbReference>
<evidence type="ECO:0000256" key="1">
    <source>
        <dbReference type="ARBA" id="ARBA00004651"/>
    </source>
</evidence>
<dbReference type="PANTHER" id="PTHR43294:SF21">
    <property type="entry name" value="CATION TRANSPORTING ATPASE"/>
    <property type="match status" value="1"/>
</dbReference>
<dbReference type="EMBL" id="CAJNOC010004515">
    <property type="protein sequence ID" value="CAF1024337.1"/>
    <property type="molecule type" value="Genomic_DNA"/>
</dbReference>
<comment type="caution">
    <text evidence="11">The sequence shown here is derived from an EMBL/GenBank/DDBJ whole genome shotgun (WGS) entry which is preliminary data.</text>
</comment>
<evidence type="ECO:0000313" key="11">
    <source>
        <dbReference type="EMBL" id="CAF1024337.1"/>
    </source>
</evidence>
<dbReference type="InterPro" id="IPR001757">
    <property type="entry name" value="P_typ_ATPase"/>
</dbReference>
<feature type="domain" description="Cation-transporting P-type ATPase C-terminal" evidence="10">
    <location>
        <begin position="201"/>
        <end position="411"/>
    </location>
</feature>